<dbReference type="Pfam" id="PF00752">
    <property type="entry name" value="XPG_N"/>
    <property type="match status" value="1"/>
</dbReference>
<dbReference type="InterPro" id="IPR006084">
    <property type="entry name" value="XPG/Rad2"/>
</dbReference>
<dbReference type="CDD" id="cd09870">
    <property type="entry name" value="PIN_YEN1"/>
    <property type="match status" value="1"/>
</dbReference>
<feature type="compositionally biased region" description="Acidic residues" evidence="3">
    <location>
        <begin position="419"/>
        <end position="428"/>
    </location>
</feature>
<dbReference type="SMART" id="SM00484">
    <property type="entry name" value="XPGI"/>
    <property type="match status" value="1"/>
</dbReference>
<dbReference type="Gene3D" id="1.10.150.20">
    <property type="entry name" value="5' to 3' exonuclease, C-terminal subdomain"/>
    <property type="match status" value="1"/>
</dbReference>
<gene>
    <name evidence="6" type="ORF">BD289DRAFT_466165</name>
</gene>
<keyword evidence="1" id="KW-0540">Nuclease</keyword>
<sequence>MGIKGIYKEIGPGKRISLCKLAVDHFKQTECKRPFRLAVDFAIWAHQLQAAQGGASPAMRTLFYRLVRLVTLNIDPIFVFDGPRKPAFKRNKRSRREGDTLSKAMAQQIIRLFGFATHNAPGEAEAECALLQREGIVDAVLSEDVDTIMFGCTRTLRNWSAEGRNRAQTPTHVSLYDAAEMRQDETGLDREGLVLVALMSGGDYAPEGVPGCGVKLACEAAKAGFGTRLCRIKRSETAALQTWRDDLIRELKTNESKFFRVKHKALTIPEEFPDFEILRHYTHPVVSDAATIARMKAEFPPERAINVVGLRAFTAETFDWSYRPGALKLIRVLAPALLIRALVDCSGHNTCSKAEEKSEASLIQCVVQSRMHFSTDATPELRVKYIPNAAVGLKLDEEEDVDADATSTYGRAGLALNSDDGEIDEADAQDEKEPPKKIYDPHEADLCWVPEAIVKHGAPLIVESWDREQKDKTNRSTKAAKAARPAARFSIKNFGRLTKDISPHAPSRKKKPTE</sequence>
<feature type="region of interest" description="Disordered" evidence="3">
    <location>
        <begin position="412"/>
        <end position="437"/>
    </location>
</feature>
<evidence type="ECO:0000256" key="3">
    <source>
        <dbReference type="SAM" id="MobiDB-lite"/>
    </source>
</evidence>
<dbReference type="InterPro" id="IPR037316">
    <property type="entry name" value="Yen1_H3TH"/>
</dbReference>
<evidence type="ECO:0000256" key="1">
    <source>
        <dbReference type="ARBA" id="ARBA00022722"/>
    </source>
</evidence>
<dbReference type="Pfam" id="PF18380">
    <property type="entry name" value="GEN1_C"/>
    <property type="match status" value="1"/>
</dbReference>
<dbReference type="OrthoDB" id="2959108at2759"/>
<dbReference type="AlphaFoldDB" id="A0A2T3ADW5"/>
<dbReference type="EMBL" id="KZ678405">
    <property type="protein sequence ID" value="PSR93682.1"/>
    <property type="molecule type" value="Genomic_DNA"/>
</dbReference>
<feature type="domain" description="XPG N-terminal" evidence="5">
    <location>
        <begin position="1"/>
        <end position="106"/>
    </location>
</feature>
<dbReference type="InterPro" id="IPR006085">
    <property type="entry name" value="XPG_DNA_repair_N"/>
</dbReference>
<reference evidence="6 7" key="1">
    <citation type="journal article" date="2018" name="Mycol. Prog.">
        <title>Coniella lustricola, a new species from submerged detritus.</title>
        <authorList>
            <person name="Raudabaugh D.B."/>
            <person name="Iturriaga T."/>
            <person name="Carver A."/>
            <person name="Mondo S."/>
            <person name="Pangilinan J."/>
            <person name="Lipzen A."/>
            <person name="He G."/>
            <person name="Amirebrahimi M."/>
            <person name="Grigoriev I.V."/>
            <person name="Miller A.N."/>
        </authorList>
    </citation>
    <scope>NUCLEOTIDE SEQUENCE [LARGE SCALE GENOMIC DNA]</scope>
    <source>
        <strain evidence="6 7">B22-T-1</strain>
    </source>
</reference>
<dbReference type="PRINTS" id="PR00853">
    <property type="entry name" value="XPGRADSUPER"/>
</dbReference>
<dbReference type="Proteomes" id="UP000241462">
    <property type="component" value="Unassembled WGS sequence"/>
</dbReference>
<evidence type="ECO:0000256" key="2">
    <source>
        <dbReference type="ARBA" id="ARBA00022801"/>
    </source>
</evidence>
<dbReference type="GO" id="GO:0006281">
    <property type="term" value="P:DNA repair"/>
    <property type="evidence" value="ECO:0007669"/>
    <property type="project" value="UniProtKB-ARBA"/>
</dbReference>
<dbReference type="PANTHER" id="PTHR11081:SF75">
    <property type="entry name" value="ENDONUCLEASE, PUTATIVE (AFU_ORTHOLOGUE AFUA_3G13260)-RELATED"/>
    <property type="match status" value="1"/>
</dbReference>
<dbReference type="CDD" id="cd09906">
    <property type="entry name" value="H3TH_YEN1"/>
    <property type="match status" value="1"/>
</dbReference>
<feature type="domain" description="XPG-I" evidence="4">
    <location>
        <begin position="111"/>
        <end position="187"/>
    </location>
</feature>
<dbReference type="InterPro" id="IPR006086">
    <property type="entry name" value="XPG-I_dom"/>
</dbReference>
<dbReference type="STRING" id="2025994.A0A2T3ADW5"/>
<proteinExistence type="predicted"/>
<keyword evidence="2" id="KW-0378">Hydrolase</keyword>
<dbReference type="Gene3D" id="3.40.50.1010">
    <property type="entry name" value="5'-nuclease"/>
    <property type="match status" value="2"/>
</dbReference>
<dbReference type="SUPFAM" id="SSF88723">
    <property type="entry name" value="PIN domain-like"/>
    <property type="match status" value="1"/>
</dbReference>
<dbReference type="GO" id="GO:0017108">
    <property type="term" value="F:5'-flap endonuclease activity"/>
    <property type="evidence" value="ECO:0007669"/>
    <property type="project" value="TreeGrafter"/>
</dbReference>
<evidence type="ECO:0000313" key="7">
    <source>
        <dbReference type="Proteomes" id="UP000241462"/>
    </source>
</evidence>
<keyword evidence="7" id="KW-1185">Reference proteome</keyword>
<dbReference type="InParanoid" id="A0A2T3ADW5"/>
<dbReference type="Pfam" id="PF00867">
    <property type="entry name" value="XPG_I"/>
    <property type="match status" value="1"/>
</dbReference>
<feature type="region of interest" description="Disordered" evidence="3">
    <location>
        <begin position="493"/>
        <end position="514"/>
    </location>
</feature>
<evidence type="ECO:0000259" key="5">
    <source>
        <dbReference type="SMART" id="SM00485"/>
    </source>
</evidence>
<dbReference type="FunFam" id="3.40.50.1010:FF:000037">
    <property type="entry name" value="Rad2-like endonuclease, putative (AFU_orthologue AFUA_3G13260)"/>
    <property type="match status" value="1"/>
</dbReference>
<protein>
    <submittedName>
        <fullName evidence="6">PIN domain-like protein</fullName>
    </submittedName>
</protein>
<dbReference type="GO" id="GO:0008821">
    <property type="term" value="F:crossover junction DNA endonuclease activity"/>
    <property type="evidence" value="ECO:0007669"/>
    <property type="project" value="InterPro"/>
</dbReference>
<dbReference type="SMART" id="SM00485">
    <property type="entry name" value="XPGN"/>
    <property type="match status" value="1"/>
</dbReference>
<dbReference type="SUPFAM" id="SSF47807">
    <property type="entry name" value="5' to 3' exonuclease, C-terminal subdomain"/>
    <property type="match status" value="1"/>
</dbReference>
<feature type="region of interest" description="Disordered" evidence="3">
    <location>
        <begin position="466"/>
        <end position="485"/>
    </location>
</feature>
<dbReference type="InterPro" id="IPR029060">
    <property type="entry name" value="PIN-like_dom_sf"/>
</dbReference>
<evidence type="ECO:0000313" key="6">
    <source>
        <dbReference type="EMBL" id="PSR93682.1"/>
    </source>
</evidence>
<name>A0A2T3ADW5_9PEZI</name>
<dbReference type="InterPro" id="IPR036279">
    <property type="entry name" value="5-3_exonuclease_C_sf"/>
</dbReference>
<dbReference type="PANTHER" id="PTHR11081">
    <property type="entry name" value="FLAP ENDONUCLEASE FAMILY MEMBER"/>
    <property type="match status" value="1"/>
</dbReference>
<accession>A0A2T3ADW5</accession>
<dbReference type="InterPro" id="IPR041177">
    <property type="entry name" value="GEN1_C"/>
</dbReference>
<organism evidence="6 7">
    <name type="scientific">Coniella lustricola</name>
    <dbReference type="NCBI Taxonomy" id="2025994"/>
    <lineage>
        <taxon>Eukaryota</taxon>
        <taxon>Fungi</taxon>
        <taxon>Dikarya</taxon>
        <taxon>Ascomycota</taxon>
        <taxon>Pezizomycotina</taxon>
        <taxon>Sordariomycetes</taxon>
        <taxon>Sordariomycetidae</taxon>
        <taxon>Diaporthales</taxon>
        <taxon>Schizoparmaceae</taxon>
        <taxon>Coniella</taxon>
    </lineage>
</organism>
<evidence type="ECO:0000259" key="4">
    <source>
        <dbReference type="SMART" id="SM00484"/>
    </source>
</evidence>